<comment type="caution">
    <text evidence="3">The sequence shown here is derived from an EMBL/GenBank/DDBJ whole genome shotgun (WGS) entry which is preliminary data.</text>
</comment>
<gene>
    <name evidence="3" type="ORF">C8Q69DRAFT_83868</name>
</gene>
<name>A0A443HLB0_BYSSP</name>
<dbReference type="GeneID" id="39603371"/>
<evidence type="ECO:0000256" key="2">
    <source>
        <dbReference type="SAM" id="SignalP"/>
    </source>
</evidence>
<dbReference type="VEuPathDB" id="FungiDB:C8Q69DRAFT_83868"/>
<dbReference type="Proteomes" id="UP000283841">
    <property type="component" value="Unassembled WGS sequence"/>
</dbReference>
<evidence type="ECO:0000313" key="3">
    <source>
        <dbReference type="EMBL" id="RWQ92609.1"/>
    </source>
</evidence>
<protein>
    <recommendedName>
        <fullName evidence="5">Secreted protein</fullName>
    </recommendedName>
</protein>
<feature type="region of interest" description="Disordered" evidence="1">
    <location>
        <begin position="32"/>
        <end position="73"/>
    </location>
</feature>
<sequence>MHVLFLTGTLSLSFGELGLDDVARSLLGSRARGDVSPRRRGCLHSQQNQPMAYRLESDPPPGGQRDWPNRRFH</sequence>
<accession>A0A443HLB0</accession>
<dbReference type="EMBL" id="RCNU01000012">
    <property type="protein sequence ID" value="RWQ92609.1"/>
    <property type="molecule type" value="Genomic_DNA"/>
</dbReference>
<feature type="signal peptide" evidence="2">
    <location>
        <begin position="1"/>
        <end position="15"/>
    </location>
</feature>
<reference evidence="3 4" key="1">
    <citation type="journal article" date="2018" name="Front. Microbiol.">
        <title>Genomic and genetic insights into a cosmopolitan fungus, Paecilomyces variotii (Eurotiales).</title>
        <authorList>
            <person name="Urquhart A.S."/>
            <person name="Mondo S.J."/>
            <person name="Makela M.R."/>
            <person name="Hane J.K."/>
            <person name="Wiebenga A."/>
            <person name="He G."/>
            <person name="Mihaltcheva S."/>
            <person name="Pangilinan J."/>
            <person name="Lipzen A."/>
            <person name="Barry K."/>
            <person name="de Vries R.P."/>
            <person name="Grigoriev I.V."/>
            <person name="Idnurm A."/>
        </authorList>
    </citation>
    <scope>NUCLEOTIDE SEQUENCE [LARGE SCALE GENOMIC DNA]</scope>
    <source>
        <strain evidence="3 4">CBS 101075</strain>
    </source>
</reference>
<dbReference type="AlphaFoldDB" id="A0A443HLB0"/>
<dbReference type="RefSeq" id="XP_028482254.1">
    <property type="nucleotide sequence ID" value="XM_028634094.1"/>
</dbReference>
<keyword evidence="4" id="KW-1185">Reference proteome</keyword>
<proteinExistence type="predicted"/>
<feature type="chain" id="PRO_5019168179" description="Secreted protein" evidence="2">
    <location>
        <begin position="16"/>
        <end position="73"/>
    </location>
</feature>
<organism evidence="3 4">
    <name type="scientific">Byssochlamys spectabilis</name>
    <name type="common">Paecilomyces variotii</name>
    <dbReference type="NCBI Taxonomy" id="264951"/>
    <lineage>
        <taxon>Eukaryota</taxon>
        <taxon>Fungi</taxon>
        <taxon>Dikarya</taxon>
        <taxon>Ascomycota</taxon>
        <taxon>Pezizomycotina</taxon>
        <taxon>Eurotiomycetes</taxon>
        <taxon>Eurotiomycetidae</taxon>
        <taxon>Eurotiales</taxon>
        <taxon>Thermoascaceae</taxon>
        <taxon>Paecilomyces</taxon>
    </lineage>
</organism>
<evidence type="ECO:0000313" key="4">
    <source>
        <dbReference type="Proteomes" id="UP000283841"/>
    </source>
</evidence>
<evidence type="ECO:0008006" key="5">
    <source>
        <dbReference type="Google" id="ProtNLM"/>
    </source>
</evidence>
<evidence type="ECO:0000256" key="1">
    <source>
        <dbReference type="SAM" id="MobiDB-lite"/>
    </source>
</evidence>
<keyword evidence="2" id="KW-0732">Signal</keyword>